<evidence type="ECO:0008006" key="4">
    <source>
        <dbReference type="Google" id="ProtNLM"/>
    </source>
</evidence>
<dbReference type="AlphaFoldDB" id="A0AAV3SW75"/>
<comment type="caution">
    <text evidence="2">The sequence shown here is derived from an EMBL/GenBank/DDBJ whole genome shotgun (WGS) entry which is preliminary data.</text>
</comment>
<sequence length="114" mass="11642">MVRTAFARPVVSRLALAVCLLFVGAAADVGTTYLALSGTEYVEGSPVGRLFISRFGLLRGMLLTKVAGMALIGVPVAVAGGTRRLVATVMCAGVGALSLAVAARNLLLVVGLWP</sequence>
<organism evidence="2 3">
    <name type="scientific">Halorubrum ejinorense</name>
    <dbReference type="NCBI Taxonomy" id="425309"/>
    <lineage>
        <taxon>Archaea</taxon>
        <taxon>Methanobacteriati</taxon>
        <taxon>Methanobacteriota</taxon>
        <taxon>Stenosarchaea group</taxon>
        <taxon>Halobacteria</taxon>
        <taxon>Halobacteriales</taxon>
        <taxon>Haloferacaceae</taxon>
        <taxon>Halorubrum</taxon>
    </lineage>
</organism>
<keyword evidence="1" id="KW-0812">Transmembrane</keyword>
<accession>A0AAV3SW75</accession>
<dbReference type="EMBL" id="BAAADQ010000016">
    <property type="protein sequence ID" value="GAA0554684.1"/>
    <property type="molecule type" value="Genomic_DNA"/>
</dbReference>
<gene>
    <name evidence="2" type="ORF">GCM10008994_32140</name>
</gene>
<evidence type="ECO:0000256" key="1">
    <source>
        <dbReference type="SAM" id="Phobius"/>
    </source>
</evidence>
<dbReference type="Proteomes" id="UP001501425">
    <property type="component" value="Unassembled WGS sequence"/>
</dbReference>
<name>A0AAV3SW75_9EURY</name>
<reference evidence="2" key="2">
    <citation type="submission" date="2023-12" db="EMBL/GenBank/DDBJ databases">
        <authorList>
            <person name="Sun Q."/>
            <person name="Inoue M."/>
        </authorList>
    </citation>
    <scope>NUCLEOTIDE SEQUENCE</scope>
    <source>
        <strain evidence="2">JCM 14265</strain>
    </source>
</reference>
<evidence type="ECO:0000313" key="2">
    <source>
        <dbReference type="EMBL" id="GAA0554684.1"/>
    </source>
</evidence>
<reference evidence="2" key="1">
    <citation type="journal article" date="2014" name="Int. J. Syst. Evol. Microbiol.">
        <title>Complete genome sequence of Corynebacterium casei LMG S-19264T (=DSM 44701T), isolated from a smear-ripened cheese.</title>
        <authorList>
            <consortium name="US DOE Joint Genome Institute (JGI-PGF)"/>
            <person name="Walter F."/>
            <person name="Albersmeier A."/>
            <person name="Kalinowski J."/>
            <person name="Ruckert C."/>
        </authorList>
    </citation>
    <scope>NUCLEOTIDE SEQUENCE</scope>
    <source>
        <strain evidence="2">JCM 14265</strain>
    </source>
</reference>
<proteinExistence type="predicted"/>
<protein>
    <recommendedName>
        <fullName evidence="4">DUF5658 domain-containing protein</fullName>
    </recommendedName>
</protein>
<evidence type="ECO:0000313" key="3">
    <source>
        <dbReference type="Proteomes" id="UP001501425"/>
    </source>
</evidence>
<feature type="transmembrane region" description="Helical" evidence="1">
    <location>
        <begin position="85"/>
        <end position="113"/>
    </location>
</feature>
<keyword evidence="1" id="KW-1133">Transmembrane helix</keyword>
<keyword evidence="1" id="KW-0472">Membrane</keyword>
<feature type="transmembrane region" description="Helical" evidence="1">
    <location>
        <begin position="51"/>
        <end position="78"/>
    </location>
</feature>